<dbReference type="Gene3D" id="2.40.70.10">
    <property type="entry name" value="Acid Proteases"/>
    <property type="match status" value="1"/>
</dbReference>
<protein>
    <submittedName>
        <fullName evidence="1">Uncharacterized protein</fullName>
    </submittedName>
</protein>
<dbReference type="Proteomes" id="UP001311915">
    <property type="component" value="Unassembled WGS sequence"/>
</dbReference>
<evidence type="ECO:0000313" key="2">
    <source>
        <dbReference type="Proteomes" id="UP001311915"/>
    </source>
</evidence>
<comment type="caution">
    <text evidence="1">The sequence shown here is derived from an EMBL/GenBank/DDBJ whole genome shotgun (WGS) entry which is preliminary data.</text>
</comment>
<name>A0AAV9M8Z3_9SOLN</name>
<evidence type="ECO:0000313" key="1">
    <source>
        <dbReference type="EMBL" id="KAK4733634.1"/>
    </source>
</evidence>
<dbReference type="PANTHER" id="PTHR33067:SF31">
    <property type="entry name" value="RNA-DIRECTED DNA POLYMERASE"/>
    <property type="match status" value="1"/>
</dbReference>
<reference evidence="1 2" key="1">
    <citation type="submission" date="2023-10" db="EMBL/GenBank/DDBJ databases">
        <title>Genome-Wide Identification Analysis in wild type Solanum Pinnatisectum Reveals Some Genes Defensing Phytophthora Infestans.</title>
        <authorList>
            <person name="Sun C."/>
        </authorList>
    </citation>
    <scope>NUCLEOTIDE SEQUENCE [LARGE SCALE GENOMIC DNA]</scope>
    <source>
        <strain evidence="1">LQN</strain>
        <tissue evidence="1">Leaf</tissue>
    </source>
</reference>
<dbReference type="InterPro" id="IPR021109">
    <property type="entry name" value="Peptidase_aspartic_dom_sf"/>
</dbReference>
<dbReference type="AlphaFoldDB" id="A0AAV9M8Z3"/>
<accession>A0AAV9M8Z3</accession>
<proteinExistence type="predicted"/>
<dbReference type="EMBL" id="JAWPEI010000002">
    <property type="protein sequence ID" value="KAK4733634.1"/>
    <property type="molecule type" value="Genomic_DNA"/>
</dbReference>
<gene>
    <name evidence="1" type="ORF">R3W88_007895</name>
</gene>
<organism evidence="1 2">
    <name type="scientific">Solanum pinnatisectum</name>
    <name type="common">tansyleaf nightshade</name>
    <dbReference type="NCBI Taxonomy" id="50273"/>
    <lineage>
        <taxon>Eukaryota</taxon>
        <taxon>Viridiplantae</taxon>
        <taxon>Streptophyta</taxon>
        <taxon>Embryophyta</taxon>
        <taxon>Tracheophyta</taxon>
        <taxon>Spermatophyta</taxon>
        <taxon>Magnoliopsida</taxon>
        <taxon>eudicotyledons</taxon>
        <taxon>Gunneridae</taxon>
        <taxon>Pentapetalae</taxon>
        <taxon>asterids</taxon>
        <taxon>lamiids</taxon>
        <taxon>Solanales</taxon>
        <taxon>Solanaceae</taxon>
        <taxon>Solanoideae</taxon>
        <taxon>Solaneae</taxon>
        <taxon>Solanum</taxon>
    </lineage>
</organism>
<sequence>MKQEINNIIQTDTECIYQAWKILCAMLRKRPHRGMLNPDILGSIMSKTTAEVIQLLNEISENAVQWLTNKIIIKKVGGVNQAEVLNSLTQQITALTQKFETFQVSSQSLPQLKNQSNIEDLLSKHLKATKDLIHKHIRATNEKVESHHSAIRNSEIQVSQIATLVSGQIQDALPGNTERILRNISKLSLYALTQLPSYAKFLKDILSSKRKLEEVSVVKLIEKYSVILQNKLPRKLGDLGSFTIPCTLGGVIEDVLVKVDKFIFFVDFIVLEMEENTEVPLILGRLFLATGRAIIDVHQGPLILQVDEERVIFDM</sequence>
<keyword evidence="2" id="KW-1185">Reference proteome</keyword>
<dbReference type="PANTHER" id="PTHR33067">
    <property type="entry name" value="RNA-DIRECTED DNA POLYMERASE-RELATED"/>
    <property type="match status" value="1"/>
</dbReference>